<accession>A0ACC2F9T6</accession>
<sequence length="126" mass="13752">MQPPSQKSFILRTTVFCLGFPKFSSFLLPVGKSRDQGLAEGGGGREVCLHHPREDAEPPGESGHNGTPLSPPYLHRRPSLVKESVGLLGVPLQPSSSSTREKETQQRSVFRDIPRAGHRNMCYSGA</sequence>
<organism evidence="1 2">
    <name type="scientific">Dallia pectoralis</name>
    <name type="common">Alaska blackfish</name>
    <dbReference type="NCBI Taxonomy" id="75939"/>
    <lineage>
        <taxon>Eukaryota</taxon>
        <taxon>Metazoa</taxon>
        <taxon>Chordata</taxon>
        <taxon>Craniata</taxon>
        <taxon>Vertebrata</taxon>
        <taxon>Euteleostomi</taxon>
        <taxon>Actinopterygii</taxon>
        <taxon>Neopterygii</taxon>
        <taxon>Teleostei</taxon>
        <taxon>Protacanthopterygii</taxon>
        <taxon>Esociformes</taxon>
        <taxon>Umbridae</taxon>
        <taxon>Dallia</taxon>
    </lineage>
</organism>
<evidence type="ECO:0000313" key="1">
    <source>
        <dbReference type="EMBL" id="KAJ7988111.1"/>
    </source>
</evidence>
<protein>
    <submittedName>
        <fullName evidence="1">Uncharacterized protein</fullName>
    </submittedName>
</protein>
<keyword evidence="2" id="KW-1185">Reference proteome</keyword>
<dbReference type="Proteomes" id="UP001157502">
    <property type="component" value="Chromosome 31"/>
</dbReference>
<name>A0ACC2F9T6_DALPE</name>
<comment type="caution">
    <text evidence="1">The sequence shown here is derived from an EMBL/GenBank/DDBJ whole genome shotgun (WGS) entry which is preliminary data.</text>
</comment>
<proteinExistence type="predicted"/>
<gene>
    <name evidence="1" type="ORF">DPEC_G00320240</name>
</gene>
<reference evidence="1" key="1">
    <citation type="submission" date="2021-05" db="EMBL/GenBank/DDBJ databases">
        <authorList>
            <person name="Pan Q."/>
            <person name="Jouanno E."/>
            <person name="Zahm M."/>
            <person name="Klopp C."/>
            <person name="Cabau C."/>
            <person name="Louis A."/>
            <person name="Berthelot C."/>
            <person name="Parey E."/>
            <person name="Roest Crollius H."/>
            <person name="Montfort J."/>
            <person name="Robinson-Rechavi M."/>
            <person name="Bouchez O."/>
            <person name="Lampietro C."/>
            <person name="Lopez Roques C."/>
            <person name="Donnadieu C."/>
            <person name="Postlethwait J."/>
            <person name="Bobe J."/>
            <person name="Dillon D."/>
            <person name="Chandos A."/>
            <person name="von Hippel F."/>
            <person name="Guiguen Y."/>
        </authorList>
    </citation>
    <scope>NUCLEOTIDE SEQUENCE</scope>
    <source>
        <strain evidence="1">YG-Jan2019</strain>
    </source>
</reference>
<evidence type="ECO:0000313" key="2">
    <source>
        <dbReference type="Proteomes" id="UP001157502"/>
    </source>
</evidence>
<dbReference type="EMBL" id="CM055758">
    <property type="protein sequence ID" value="KAJ7988111.1"/>
    <property type="molecule type" value="Genomic_DNA"/>
</dbReference>